<keyword evidence="3" id="KW-0677">Repeat</keyword>
<dbReference type="CDD" id="cd07250">
    <property type="entry name" value="HPPD_C_like"/>
    <property type="match status" value="1"/>
</dbReference>
<keyword evidence="7" id="KW-0560">Oxidoreductase</keyword>
<keyword evidence="4 5" id="KW-0408">Iron</keyword>
<accession>A0A540WYU7</accession>
<dbReference type="EC" id="1.13.11.27" evidence="7"/>
<dbReference type="NCBIfam" id="TIGR01263">
    <property type="entry name" value="4HPPD"/>
    <property type="match status" value="1"/>
</dbReference>
<evidence type="ECO:0000313" key="7">
    <source>
        <dbReference type="EMBL" id="TQF14158.1"/>
    </source>
</evidence>
<dbReference type="InterPro" id="IPR029068">
    <property type="entry name" value="Glyas_Bleomycin-R_OHBP_Dase"/>
</dbReference>
<evidence type="ECO:0000256" key="2">
    <source>
        <dbReference type="ARBA" id="ARBA00022723"/>
    </source>
</evidence>
<dbReference type="PANTHER" id="PTHR11959:SF1">
    <property type="entry name" value="4-HYDROXYPHENYLPYRUVATE DIOXYGENASE"/>
    <property type="match status" value="1"/>
</dbReference>
<keyword evidence="7" id="KW-0670">Pyruvate</keyword>
<proteinExistence type="inferred from homology"/>
<keyword evidence="7" id="KW-0223">Dioxygenase</keyword>
<dbReference type="InterPro" id="IPR037523">
    <property type="entry name" value="VOC_core"/>
</dbReference>
<dbReference type="GO" id="GO:0046872">
    <property type="term" value="F:metal ion binding"/>
    <property type="evidence" value="ECO:0007669"/>
    <property type="project" value="UniProtKB-KW"/>
</dbReference>
<dbReference type="GO" id="GO:0006572">
    <property type="term" value="P:L-tyrosine catabolic process"/>
    <property type="evidence" value="ECO:0007669"/>
    <property type="project" value="TreeGrafter"/>
</dbReference>
<comment type="caution">
    <text evidence="7">The sequence shown here is derived from an EMBL/GenBank/DDBJ whole genome shotgun (WGS) entry which is preliminary data.</text>
</comment>
<feature type="domain" description="VOC" evidence="6">
    <location>
        <begin position="10"/>
        <end position="140"/>
    </location>
</feature>
<feature type="binding site" evidence="5">
    <location>
        <position position="171"/>
    </location>
    <ligand>
        <name>Fe cation</name>
        <dbReference type="ChEBI" id="CHEBI:24875"/>
    </ligand>
</feature>
<evidence type="ECO:0000256" key="5">
    <source>
        <dbReference type="PIRSR" id="PIRSR009283-1"/>
    </source>
</evidence>
<keyword evidence="2 5" id="KW-0479">Metal-binding</keyword>
<dbReference type="PROSITE" id="PS51819">
    <property type="entry name" value="VOC"/>
    <property type="match status" value="2"/>
</dbReference>
<dbReference type="InterPro" id="IPR005956">
    <property type="entry name" value="4OHPhenylPyrv_dOase"/>
</dbReference>
<feature type="binding site" evidence="5">
    <location>
        <position position="331"/>
    </location>
    <ligand>
        <name>Fe cation</name>
        <dbReference type="ChEBI" id="CHEBI:24875"/>
    </ligand>
</feature>
<dbReference type="InterPro" id="IPR004360">
    <property type="entry name" value="Glyas_Fos-R_dOase_dom"/>
</dbReference>
<dbReference type="CDD" id="cd08342">
    <property type="entry name" value="HPPD_N_like"/>
    <property type="match status" value="1"/>
</dbReference>
<dbReference type="EMBL" id="VIFM01000076">
    <property type="protein sequence ID" value="TQF14158.1"/>
    <property type="molecule type" value="Genomic_DNA"/>
</dbReference>
<dbReference type="Proteomes" id="UP000315369">
    <property type="component" value="Unassembled WGS sequence"/>
</dbReference>
<evidence type="ECO:0000256" key="3">
    <source>
        <dbReference type="ARBA" id="ARBA00022737"/>
    </source>
</evidence>
<comment type="similarity">
    <text evidence="1">Belongs to the 4HPPD family.</text>
</comment>
<feature type="binding site" evidence="5">
    <location>
        <position position="251"/>
    </location>
    <ligand>
        <name>Fe cation</name>
        <dbReference type="ChEBI" id="CHEBI:24875"/>
    </ligand>
</feature>
<reference evidence="7 8" key="1">
    <citation type="submission" date="2019-06" db="EMBL/GenBank/DDBJ databases">
        <authorList>
            <person name="Livingstone P."/>
            <person name="Whitworth D."/>
        </authorList>
    </citation>
    <scope>NUCLEOTIDE SEQUENCE [LARGE SCALE GENOMIC DNA]</scope>
    <source>
        <strain evidence="7 8">AM401</strain>
    </source>
</reference>
<protein>
    <submittedName>
        <fullName evidence="7">4-hydroxyphenylpyruvate dioxygenase</fullName>
        <ecNumber evidence="7">1.13.11.27</ecNumber>
    </submittedName>
</protein>
<dbReference type="Gene3D" id="3.10.180.10">
    <property type="entry name" value="2,3-Dihydroxybiphenyl 1,2-Dioxygenase, domain 1"/>
    <property type="match status" value="2"/>
</dbReference>
<name>A0A540WYU7_9BACT</name>
<dbReference type="GO" id="GO:0003868">
    <property type="term" value="F:4-hydroxyphenylpyruvate dioxygenase activity"/>
    <property type="evidence" value="ECO:0007669"/>
    <property type="project" value="UniProtKB-EC"/>
</dbReference>
<evidence type="ECO:0000256" key="4">
    <source>
        <dbReference type="ARBA" id="ARBA00023004"/>
    </source>
</evidence>
<evidence type="ECO:0000259" key="6">
    <source>
        <dbReference type="PROSITE" id="PS51819"/>
    </source>
</evidence>
<evidence type="ECO:0000256" key="1">
    <source>
        <dbReference type="ARBA" id="ARBA00005877"/>
    </source>
</evidence>
<dbReference type="SUPFAM" id="SSF54593">
    <property type="entry name" value="Glyoxalase/Bleomycin resistance protein/Dihydroxybiphenyl dioxygenase"/>
    <property type="match status" value="1"/>
</dbReference>
<keyword evidence="8" id="KW-1185">Reference proteome</keyword>
<dbReference type="InterPro" id="IPR041736">
    <property type="entry name" value="4OHPhenylPyrv_dOase_N"/>
</dbReference>
<dbReference type="PANTHER" id="PTHR11959">
    <property type="entry name" value="4-HYDROXYPHENYLPYRUVATE DIOXYGENASE"/>
    <property type="match status" value="1"/>
</dbReference>
<organism evidence="7 8">
    <name type="scientific">Myxococcus llanfairpwllgwyngyllgogerychwyrndrobwllllantysiliogogogochensis</name>
    <dbReference type="NCBI Taxonomy" id="2590453"/>
    <lineage>
        <taxon>Bacteria</taxon>
        <taxon>Pseudomonadati</taxon>
        <taxon>Myxococcota</taxon>
        <taxon>Myxococcia</taxon>
        <taxon>Myxococcales</taxon>
        <taxon>Cystobacterineae</taxon>
        <taxon>Myxococcaceae</taxon>
        <taxon>Myxococcus</taxon>
    </lineage>
</organism>
<feature type="domain" description="VOC" evidence="6">
    <location>
        <begin position="168"/>
        <end position="320"/>
    </location>
</feature>
<sequence length="362" mass="38923">MEVLRVELTRVEHAELFVGDAALSAYYFCHALGFRMVASGGPETGLPGRRSFVLEQGAARLVVTSALGAEGEVAAYVRAHGDGVRDIALGTPDAHTAFREAVSRGARAVAEPFTYEADGQRVVKATIAGPGNWVHSFIQRDTPSGAYLPGAYLPVDAGPSGGATLFSGVDHFAFALERGRLLDTVGFYVDVLGFAQTHQEDVRTEYSGMSSRVVQAAGGQVCFPLQEPVAGARRGQLEDFVDAHGGSGVQHLAFLADDITRAVDALTQRGVGLLDAPRGYYEDLEARLGTLGPFRRELLQARNILMDRDAWGVLLQVFTRSQHARRTLFFEVIQRQQARGFGGANIQALYAAKEQEATRAAG</sequence>
<dbReference type="AlphaFoldDB" id="A0A540WYU7"/>
<evidence type="ECO:0000313" key="8">
    <source>
        <dbReference type="Proteomes" id="UP000315369"/>
    </source>
</evidence>
<dbReference type="InterPro" id="IPR041735">
    <property type="entry name" value="4OHPhenylPyrv_dOase_C"/>
</dbReference>
<dbReference type="OrthoDB" id="9780241at2"/>
<comment type="cofactor">
    <cofactor evidence="5">
        <name>Fe cation</name>
        <dbReference type="ChEBI" id="CHEBI:24875"/>
    </cofactor>
    <text evidence="5">Binds 1 Fe cation per subunit.</text>
</comment>
<dbReference type="Pfam" id="PF00903">
    <property type="entry name" value="Glyoxalase"/>
    <property type="match status" value="2"/>
</dbReference>
<dbReference type="PIRSF" id="PIRSF009283">
    <property type="entry name" value="HPP_dOase"/>
    <property type="match status" value="1"/>
</dbReference>
<gene>
    <name evidence="7" type="primary">hppD</name>
    <name evidence="7" type="ORF">FJV41_20185</name>
</gene>